<evidence type="ECO:0000313" key="2">
    <source>
        <dbReference type="Proteomes" id="UP000556700"/>
    </source>
</evidence>
<comment type="caution">
    <text evidence="1">The sequence shown here is derived from an EMBL/GenBank/DDBJ whole genome shotgun (WGS) entry which is preliminary data.</text>
</comment>
<dbReference type="AlphaFoldDB" id="A0A6V6YTP1"/>
<dbReference type="EMBL" id="CAIJDO010000097">
    <property type="protein sequence ID" value="CAD0002888.1"/>
    <property type="molecule type" value="Genomic_DNA"/>
</dbReference>
<accession>A0A6V6YTP1</accession>
<protein>
    <submittedName>
        <fullName evidence="1">Uncharacterized protein</fullName>
    </submittedName>
</protein>
<name>A0A6V6YTP1_9FLAO</name>
<gene>
    <name evidence="1" type="ORF">FLACHUCJ7_01107</name>
</gene>
<reference evidence="1 2" key="1">
    <citation type="submission" date="2020-06" db="EMBL/GenBank/DDBJ databases">
        <authorList>
            <person name="Criscuolo A."/>
        </authorList>
    </citation>
    <scope>NUCLEOTIDE SEQUENCE [LARGE SCALE GENOMIC DNA]</scope>
    <source>
        <strain evidence="2">CIP 110025</strain>
    </source>
</reference>
<sequence>MLFQNKKQKPPLERLAVFLCVIASKSRIQNLELGFLKLEVVLLGAISSYPLVSFPG</sequence>
<proteinExistence type="predicted"/>
<organism evidence="1 2">
    <name type="scientific">Flavobacterium chungangense</name>
    <dbReference type="NCBI Taxonomy" id="554283"/>
    <lineage>
        <taxon>Bacteria</taxon>
        <taxon>Pseudomonadati</taxon>
        <taxon>Bacteroidota</taxon>
        <taxon>Flavobacteriia</taxon>
        <taxon>Flavobacteriales</taxon>
        <taxon>Flavobacteriaceae</taxon>
        <taxon>Flavobacterium</taxon>
    </lineage>
</organism>
<evidence type="ECO:0000313" key="1">
    <source>
        <dbReference type="EMBL" id="CAD0002888.1"/>
    </source>
</evidence>
<dbReference type="Proteomes" id="UP000556700">
    <property type="component" value="Unassembled WGS sequence"/>
</dbReference>
<keyword evidence="2" id="KW-1185">Reference proteome</keyword>